<sequence>MQHSALAPTQSLVVITPPLVCLKKAPALPRRIDSHQTRIRAGIYAGRNASHPGFRISFPGDSSCTSASCSPSTAAVLRTWP</sequence>
<dbReference type="AlphaFoldDB" id="A0A375IKF6"/>
<geneLocation type="plasmid" evidence="1">
    <name>II</name>
</geneLocation>
<evidence type="ECO:0000313" key="2">
    <source>
        <dbReference type="Proteomes" id="UP000255505"/>
    </source>
</evidence>
<name>A0A375IKF6_9BURK</name>
<dbReference type="EMBL" id="LT991977">
    <property type="protein sequence ID" value="SPK75206.1"/>
    <property type="molecule type" value="Genomic_DNA"/>
</dbReference>
<accession>A0A375IKF6</accession>
<dbReference type="Proteomes" id="UP000255505">
    <property type="component" value="Plasmid II"/>
</dbReference>
<keyword evidence="1" id="KW-0614">Plasmid</keyword>
<proteinExistence type="predicted"/>
<protein>
    <submittedName>
        <fullName evidence="1">Uncharacterized protein</fullName>
    </submittedName>
</protein>
<gene>
    <name evidence="1" type="ORF">CT19425_MP50242</name>
</gene>
<organism evidence="1 2">
    <name type="scientific">Cupriavidus taiwanensis</name>
    <dbReference type="NCBI Taxonomy" id="164546"/>
    <lineage>
        <taxon>Bacteria</taxon>
        <taxon>Pseudomonadati</taxon>
        <taxon>Pseudomonadota</taxon>
        <taxon>Betaproteobacteria</taxon>
        <taxon>Burkholderiales</taxon>
        <taxon>Burkholderiaceae</taxon>
        <taxon>Cupriavidus</taxon>
    </lineage>
</organism>
<reference evidence="1 2" key="1">
    <citation type="submission" date="2018-01" db="EMBL/GenBank/DDBJ databases">
        <authorList>
            <person name="Gaut B.S."/>
            <person name="Morton B.R."/>
            <person name="Clegg M.T."/>
            <person name="Duvall M.R."/>
        </authorList>
    </citation>
    <scope>NUCLEOTIDE SEQUENCE [LARGE SCALE GENOMIC DNA]</scope>
    <source>
        <strain evidence="1">Cupriavidus taiwanensis LMG 19425</strain>
        <plasmid evidence="2">Plasmid ii</plasmid>
    </source>
</reference>
<evidence type="ECO:0000313" key="1">
    <source>
        <dbReference type="EMBL" id="SPK75206.1"/>
    </source>
</evidence>